<keyword evidence="4" id="KW-1185">Reference proteome</keyword>
<dbReference type="Proteomes" id="UP000198856">
    <property type="component" value="Unassembled WGS sequence"/>
</dbReference>
<sequence>PLEAATSDKATDIVQAVLSERIERIDGYLPDGEPLECSLDTYESPAHDIDPAIAIDWSRSFEHGPPSQEVWNQRLLPALTTVTDCLIQNASGRPLRFRGRTHLPAAFAAGYCLPTTRRIQATWMQPTGPAGMTEWKLDIDEEESGLEGDLQRQPNHGSELAVLVNIAADVQPEIDQMHNDLPDFNGVLRLTPEDGPDVELSPAQAAHAADVFRTKVRDAVKELPKTSTIHLFIAGPIGLAFLFGRKSNTLRPIQTYLYSKDEGRYYPAGRLQDQPLSDGSDTASEEQ</sequence>
<feature type="region of interest" description="Disordered" evidence="1">
    <location>
        <begin position="267"/>
        <end position="287"/>
    </location>
</feature>
<name>A0A1G9A2A4_9EURY</name>
<organism evidence="3 4">
    <name type="scientific">Halovenus aranensis</name>
    <dbReference type="NCBI Taxonomy" id="890420"/>
    <lineage>
        <taxon>Archaea</taxon>
        <taxon>Methanobacteriati</taxon>
        <taxon>Methanobacteriota</taxon>
        <taxon>Stenosarchaea group</taxon>
        <taxon>Halobacteria</taxon>
        <taxon>Halobacteriales</taxon>
        <taxon>Haloarculaceae</taxon>
        <taxon>Halovenus</taxon>
    </lineage>
</organism>
<dbReference type="OrthoDB" id="299832at2157"/>
<accession>A0A1G9A2A4</accession>
<proteinExistence type="predicted"/>
<dbReference type="InterPro" id="IPR040836">
    <property type="entry name" value="SAVED"/>
</dbReference>
<evidence type="ECO:0000259" key="2">
    <source>
        <dbReference type="Pfam" id="PF18145"/>
    </source>
</evidence>
<evidence type="ECO:0000313" key="3">
    <source>
        <dbReference type="EMBL" id="SDK20725.1"/>
    </source>
</evidence>
<dbReference type="STRING" id="890420.SAMN05216226_1451"/>
<gene>
    <name evidence="3" type="ORF">SAMN05216226_1451</name>
</gene>
<dbReference type="Pfam" id="PF18145">
    <property type="entry name" value="SAVED"/>
    <property type="match status" value="1"/>
</dbReference>
<dbReference type="NCBIfam" id="NF033611">
    <property type="entry name" value="SAVED"/>
    <property type="match status" value="1"/>
</dbReference>
<dbReference type="EMBL" id="FNFC01000045">
    <property type="protein sequence ID" value="SDK20725.1"/>
    <property type="molecule type" value="Genomic_DNA"/>
</dbReference>
<evidence type="ECO:0000256" key="1">
    <source>
        <dbReference type="SAM" id="MobiDB-lite"/>
    </source>
</evidence>
<feature type="compositionally biased region" description="Polar residues" evidence="1">
    <location>
        <begin position="274"/>
        <end position="287"/>
    </location>
</feature>
<dbReference type="AlphaFoldDB" id="A0A1G9A2A4"/>
<protein>
    <recommendedName>
        <fullName evidence="2">SMODS-associated and fused to various effectors domain-containing protein</fullName>
    </recommendedName>
</protein>
<dbReference type="RefSeq" id="WP_143414211.1">
    <property type="nucleotide sequence ID" value="NZ_FNFC01000045.1"/>
</dbReference>
<feature type="non-terminal residue" evidence="3">
    <location>
        <position position="1"/>
    </location>
</feature>
<reference evidence="3 4" key="1">
    <citation type="submission" date="2016-10" db="EMBL/GenBank/DDBJ databases">
        <authorList>
            <person name="de Groot N.N."/>
        </authorList>
    </citation>
    <scope>NUCLEOTIDE SEQUENCE [LARGE SCALE GENOMIC DNA]</scope>
    <source>
        <strain evidence="3 4">IBRC-M10015</strain>
    </source>
</reference>
<feature type="domain" description="SMODS-associated and fused to various effectors" evidence="2">
    <location>
        <begin position="89"/>
        <end position="268"/>
    </location>
</feature>
<evidence type="ECO:0000313" key="4">
    <source>
        <dbReference type="Proteomes" id="UP000198856"/>
    </source>
</evidence>